<reference evidence="2 3" key="1">
    <citation type="submission" date="2014-07" db="EMBL/GenBank/DDBJ databases">
        <title>Methanogenic archaea and the global carbon cycle.</title>
        <authorList>
            <person name="Henriksen J.R."/>
            <person name="Luke J."/>
            <person name="Reinhart S."/>
            <person name="Benedict M.N."/>
            <person name="Youngblut N.D."/>
            <person name="Metcalf M.E."/>
            <person name="Whitaker R.J."/>
            <person name="Metcalf W.W."/>
        </authorList>
    </citation>
    <scope>NUCLEOTIDE SEQUENCE [LARGE SCALE GENOMIC DNA]</scope>
    <source>
        <strain evidence="2 3">C2J</strain>
    </source>
</reference>
<organism evidence="2 3">
    <name type="scientific">Methanosarcina siciliae C2J</name>
    <dbReference type="NCBI Taxonomy" id="1434118"/>
    <lineage>
        <taxon>Archaea</taxon>
        <taxon>Methanobacteriati</taxon>
        <taxon>Methanobacteriota</taxon>
        <taxon>Stenosarchaea group</taxon>
        <taxon>Methanomicrobia</taxon>
        <taxon>Methanosarcinales</taxon>
        <taxon>Methanosarcinaceae</taxon>
        <taxon>Methanosarcina</taxon>
    </lineage>
</organism>
<proteinExistence type="predicted"/>
<dbReference type="HOGENOM" id="CLU_2420095_0_0_2"/>
<dbReference type="Proteomes" id="UP000033123">
    <property type="component" value="Chromosome"/>
</dbReference>
<dbReference type="AlphaFoldDB" id="A0A0E3PSX5"/>
<dbReference type="KEGG" id="msj:MSSAC_3789"/>
<sequence length="91" mass="10606">MFKEASSRLIRNPAPDPEKRTSQYLSLRRNGLDPTCQPDKKQLTGQYRIRKDNEIIYWKCPPAERILSLIPEKPFTPNKNHQVVLLSELTS</sequence>
<evidence type="ECO:0000256" key="1">
    <source>
        <dbReference type="SAM" id="MobiDB-lite"/>
    </source>
</evidence>
<protein>
    <submittedName>
        <fullName evidence="2">Uncharacterized protein</fullName>
    </submittedName>
</protein>
<dbReference type="PATRIC" id="fig|1434118.4.peg.4878"/>
<evidence type="ECO:0000313" key="2">
    <source>
        <dbReference type="EMBL" id="AKB38379.1"/>
    </source>
</evidence>
<accession>A0A0E3PSX5</accession>
<dbReference type="EMBL" id="CP009508">
    <property type="protein sequence ID" value="AKB38379.1"/>
    <property type="molecule type" value="Genomic_DNA"/>
</dbReference>
<name>A0A0E3PSX5_9EURY</name>
<feature type="region of interest" description="Disordered" evidence="1">
    <location>
        <begin position="1"/>
        <end position="40"/>
    </location>
</feature>
<evidence type="ECO:0000313" key="3">
    <source>
        <dbReference type="Proteomes" id="UP000033123"/>
    </source>
</evidence>
<dbReference type="STRING" id="1434118.MSSAC_3789"/>
<gene>
    <name evidence="2" type="ORF">MSSAC_3789</name>
</gene>